<dbReference type="SUPFAM" id="SSF47384">
    <property type="entry name" value="Homodimeric domain of signal transducing histidine kinase"/>
    <property type="match status" value="1"/>
</dbReference>
<dbReference type="SUPFAM" id="SSF55785">
    <property type="entry name" value="PYP-like sensor domain (PAS domain)"/>
    <property type="match status" value="1"/>
</dbReference>
<dbReference type="InterPro" id="IPR004358">
    <property type="entry name" value="Sig_transdc_His_kin-like_C"/>
</dbReference>
<keyword evidence="12" id="KW-1133">Transmembrane helix</keyword>
<dbReference type="SMART" id="SM00388">
    <property type="entry name" value="HisKA"/>
    <property type="match status" value="1"/>
</dbReference>
<dbReference type="InterPro" id="IPR003661">
    <property type="entry name" value="HisK_dim/P_dom"/>
</dbReference>
<dbReference type="PANTHER" id="PTHR43711:SF1">
    <property type="entry name" value="HISTIDINE KINASE 1"/>
    <property type="match status" value="1"/>
</dbReference>
<dbReference type="InterPro" id="IPR036890">
    <property type="entry name" value="HATPase_C_sf"/>
</dbReference>
<dbReference type="GO" id="GO:0005886">
    <property type="term" value="C:plasma membrane"/>
    <property type="evidence" value="ECO:0007669"/>
    <property type="project" value="UniProtKB-SubCell"/>
</dbReference>
<evidence type="ECO:0000256" key="12">
    <source>
        <dbReference type="SAM" id="Phobius"/>
    </source>
</evidence>
<gene>
    <name evidence="14" type="ORF">IPN91_02165</name>
</gene>
<evidence type="ECO:0000313" key="14">
    <source>
        <dbReference type="EMBL" id="MBK8571447.1"/>
    </source>
</evidence>
<dbReference type="CDD" id="cd00075">
    <property type="entry name" value="HATPase"/>
    <property type="match status" value="1"/>
</dbReference>
<evidence type="ECO:0000256" key="5">
    <source>
        <dbReference type="ARBA" id="ARBA00022553"/>
    </source>
</evidence>
<evidence type="ECO:0000256" key="9">
    <source>
        <dbReference type="ARBA" id="ARBA00022840"/>
    </source>
</evidence>
<sequence>MDEPESQRSGGSGIPVFFGRALICLVSMTFLGFGLGLSVHKGASFVWTAGSLVTLALVLLLMARWQVWPLAEPLSQLLGGTRPRSIEDLPGAWSALERENDDLKERAAREDRLLPGIMARLEEGVLLFGPSGRLEQFNPAAQRHLGLGAPLAKGMGVGEVFRDPAGQDGIQKAFLGASCEWRLARAGRTLRVRALPFAPLGSVSGVLLTLDDITSQEALETTRQKFISNVSHELKTPVTAIRIAAENLQDERLEGPARASAQSIMRSVDRLTLLLGDLSELSRIESGALHLAPVTLDLGDFLDTLLRDFQPRATACGVDLALEVEAPEKATVLADPLRLHQVLENLLSNALKFSPAGGQVRLAVRVTQQGQVWEVHDQGPGIPESEQGRIFERFYRAQAAKAKPGTGLGLAIVKHLCRLMGGEVAVECPPGEGATFRVILPPQVEPQESAGPPSR</sequence>
<keyword evidence="12" id="KW-0812">Transmembrane</keyword>
<proteinExistence type="predicted"/>
<feature type="domain" description="Histidine kinase" evidence="13">
    <location>
        <begin position="229"/>
        <end position="444"/>
    </location>
</feature>
<accession>A0A936K6K2</accession>
<dbReference type="InterPro" id="IPR036097">
    <property type="entry name" value="HisK_dim/P_sf"/>
</dbReference>
<dbReference type="AlphaFoldDB" id="A0A936K6K2"/>
<keyword evidence="8" id="KW-0418">Kinase</keyword>
<feature type="transmembrane region" description="Helical" evidence="12">
    <location>
        <begin position="45"/>
        <end position="65"/>
    </location>
</feature>
<dbReference type="GO" id="GO:0005524">
    <property type="term" value="F:ATP binding"/>
    <property type="evidence" value="ECO:0007669"/>
    <property type="project" value="UniProtKB-KW"/>
</dbReference>
<dbReference type="InterPro" id="IPR050736">
    <property type="entry name" value="Sensor_HK_Regulatory"/>
</dbReference>
<dbReference type="InterPro" id="IPR035965">
    <property type="entry name" value="PAS-like_dom_sf"/>
</dbReference>
<keyword evidence="11 12" id="KW-0472">Membrane</keyword>
<keyword evidence="4" id="KW-1003">Cell membrane</keyword>
<dbReference type="PANTHER" id="PTHR43711">
    <property type="entry name" value="TWO-COMPONENT HISTIDINE KINASE"/>
    <property type="match status" value="1"/>
</dbReference>
<dbReference type="EMBL" id="JADKCH010000001">
    <property type="protein sequence ID" value="MBK8571447.1"/>
    <property type="molecule type" value="Genomic_DNA"/>
</dbReference>
<evidence type="ECO:0000256" key="1">
    <source>
        <dbReference type="ARBA" id="ARBA00000085"/>
    </source>
</evidence>
<reference evidence="14 15" key="1">
    <citation type="submission" date="2020-10" db="EMBL/GenBank/DDBJ databases">
        <title>Connecting structure to function with the recovery of over 1000 high-quality activated sludge metagenome-assembled genomes encoding full-length rRNA genes using long-read sequencing.</title>
        <authorList>
            <person name="Singleton C.M."/>
            <person name="Petriglieri F."/>
            <person name="Kristensen J.M."/>
            <person name="Kirkegaard R.H."/>
            <person name="Michaelsen T.Y."/>
            <person name="Andersen M.H."/>
            <person name="Karst S.M."/>
            <person name="Dueholm M.S."/>
            <person name="Nielsen P.H."/>
            <person name="Albertsen M."/>
        </authorList>
    </citation>
    <scope>NUCLEOTIDE SEQUENCE [LARGE SCALE GENOMIC DNA]</scope>
    <source>
        <strain evidence="14">OdNE_18-Q3-R46-58_MAXAC.008</strain>
    </source>
</reference>
<evidence type="ECO:0000256" key="8">
    <source>
        <dbReference type="ARBA" id="ARBA00022777"/>
    </source>
</evidence>
<organism evidence="14 15">
    <name type="scientific">Candidatus Geothrix odensensis</name>
    <dbReference type="NCBI Taxonomy" id="2954440"/>
    <lineage>
        <taxon>Bacteria</taxon>
        <taxon>Pseudomonadati</taxon>
        <taxon>Acidobacteriota</taxon>
        <taxon>Holophagae</taxon>
        <taxon>Holophagales</taxon>
        <taxon>Holophagaceae</taxon>
        <taxon>Geothrix</taxon>
    </lineage>
</organism>
<dbReference type="EC" id="2.7.13.3" evidence="3"/>
<dbReference type="InterPro" id="IPR003594">
    <property type="entry name" value="HATPase_dom"/>
</dbReference>
<dbReference type="Pfam" id="PF00512">
    <property type="entry name" value="HisKA"/>
    <property type="match status" value="1"/>
</dbReference>
<dbReference type="SMART" id="SM00387">
    <property type="entry name" value="HATPase_c"/>
    <property type="match status" value="1"/>
</dbReference>
<keyword evidence="6" id="KW-0808">Transferase</keyword>
<dbReference type="FunFam" id="3.30.565.10:FF:000023">
    <property type="entry name" value="PAS domain-containing sensor histidine kinase"/>
    <property type="match status" value="1"/>
</dbReference>
<comment type="caution">
    <text evidence="14">The sequence shown here is derived from an EMBL/GenBank/DDBJ whole genome shotgun (WGS) entry which is preliminary data.</text>
</comment>
<dbReference type="Gene3D" id="3.30.565.10">
    <property type="entry name" value="Histidine kinase-like ATPase, C-terminal domain"/>
    <property type="match status" value="1"/>
</dbReference>
<evidence type="ECO:0000259" key="13">
    <source>
        <dbReference type="PROSITE" id="PS50109"/>
    </source>
</evidence>
<dbReference type="Gene3D" id="1.10.287.130">
    <property type="match status" value="1"/>
</dbReference>
<protein>
    <recommendedName>
        <fullName evidence="3">histidine kinase</fullName>
        <ecNumber evidence="3">2.7.13.3</ecNumber>
    </recommendedName>
</protein>
<evidence type="ECO:0000256" key="11">
    <source>
        <dbReference type="ARBA" id="ARBA00023136"/>
    </source>
</evidence>
<dbReference type="PROSITE" id="PS50109">
    <property type="entry name" value="HIS_KIN"/>
    <property type="match status" value="1"/>
</dbReference>
<name>A0A936K6K2_9BACT</name>
<keyword evidence="10" id="KW-0902">Two-component regulatory system</keyword>
<evidence type="ECO:0000313" key="15">
    <source>
        <dbReference type="Proteomes" id="UP000709959"/>
    </source>
</evidence>
<evidence type="ECO:0000256" key="6">
    <source>
        <dbReference type="ARBA" id="ARBA00022679"/>
    </source>
</evidence>
<keyword evidence="5" id="KW-0597">Phosphoprotein</keyword>
<dbReference type="CDD" id="cd00082">
    <property type="entry name" value="HisKA"/>
    <property type="match status" value="1"/>
</dbReference>
<evidence type="ECO:0000256" key="2">
    <source>
        <dbReference type="ARBA" id="ARBA00004236"/>
    </source>
</evidence>
<evidence type="ECO:0000256" key="3">
    <source>
        <dbReference type="ARBA" id="ARBA00012438"/>
    </source>
</evidence>
<dbReference type="SUPFAM" id="SSF55874">
    <property type="entry name" value="ATPase domain of HSP90 chaperone/DNA topoisomerase II/histidine kinase"/>
    <property type="match status" value="1"/>
</dbReference>
<keyword evidence="7" id="KW-0547">Nucleotide-binding</keyword>
<dbReference type="GO" id="GO:0000155">
    <property type="term" value="F:phosphorelay sensor kinase activity"/>
    <property type="evidence" value="ECO:0007669"/>
    <property type="project" value="InterPro"/>
</dbReference>
<evidence type="ECO:0000256" key="4">
    <source>
        <dbReference type="ARBA" id="ARBA00022475"/>
    </source>
</evidence>
<keyword evidence="9" id="KW-0067">ATP-binding</keyword>
<dbReference type="Gene3D" id="3.30.450.20">
    <property type="entry name" value="PAS domain"/>
    <property type="match status" value="1"/>
</dbReference>
<comment type="catalytic activity">
    <reaction evidence="1">
        <text>ATP + protein L-histidine = ADP + protein N-phospho-L-histidine.</text>
        <dbReference type="EC" id="2.7.13.3"/>
    </reaction>
</comment>
<dbReference type="PRINTS" id="PR00344">
    <property type="entry name" value="BCTRLSENSOR"/>
</dbReference>
<dbReference type="Pfam" id="PF02518">
    <property type="entry name" value="HATPase_c"/>
    <property type="match status" value="1"/>
</dbReference>
<dbReference type="InterPro" id="IPR005467">
    <property type="entry name" value="His_kinase_dom"/>
</dbReference>
<evidence type="ECO:0000256" key="10">
    <source>
        <dbReference type="ARBA" id="ARBA00023012"/>
    </source>
</evidence>
<comment type="subcellular location">
    <subcellularLocation>
        <location evidence="2">Cell membrane</location>
    </subcellularLocation>
</comment>
<dbReference type="Proteomes" id="UP000709959">
    <property type="component" value="Unassembled WGS sequence"/>
</dbReference>
<feature type="transmembrane region" description="Helical" evidence="12">
    <location>
        <begin position="12"/>
        <end position="33"/>
    </location>
</feature>
<evidence type="ECO:0000256" key="7">
    <source>
        <dbReference type="ARBA" id="ARBA00022741"/>
    </source>
</evidence>